<name>A0ABP9TTU3_9MICC</name>
<keyword evidence="3" id="KW-1185">Reference proteome</keyword>
<keyword evidence="1" id="KW-0472">Membrane</keyword>
<dbReference type="Proteomes" id="UP001501257">
    <property type="component" value="Unassembled WGS sequence"/>
</dbReference>
<evidence type="ECO:0000256" key="1">
    <source>
        <dbReference type="SAM" id="Phobius"/>
    </source>
</evidence>
<evidence type="ECO:0000313" key="2">
    <source>
        <dbReference type="EMBL" id="GAA5228549.1"/>
    </source>
</evidence>
<gene>
    <name evidence="2" type="ORF">GCM10025778_30870</name>
</gene>
<keyword evidence="1" id="KW-0812">Transmembrane</keyword>
<keyword evidence="1" id="KW-1133">Transmembrane helix</keyword>
<accession>A0ABP9TTU3</accession>
<evidence type="ECO:0000313" key="3">
    <source>
        <dbReference type="Proteomes" id="UP001501257"/>
    </source>
</evidence>
<organism evidence="2 3">
    <name type="scientific">Paeniglutamicibacter antarcticus</name>
    <dbReference type="NCBI Taxonomy" id="494023"/>
    <lineage>
        <taxon>Bacteria</taxon>
        <taxon>Bacillati</taxon>
        <taxon>Actinomycetota</taxon>
        <taxon>Actinomycetes</taxon>
        <taxon>Micrococcales</taxon>
        <taxon>Micrococcaceae</taxon>
        <taxon>Paeniglutamicibacter</taxon>
    </lineage>
</organism>
<dbReference type="Pfam" id="PF12277">
    <property type="entry name" value="DUF3618"/>
    <property type="match status" value="1"/>
</dbReference>
<protein>
    <recommendedName>
        <fullName evidence="4">DUF3618 domain-containing protein</fullName>
    </recommendedName>
</protein>
<proteinExistence type="predicted"/>
<evidence type="ECO:0008006" key="4">
    <source>
        <dbReference type="Google" id="ProtNLM"/>
    </source>
</evidence>
<sequence>MSTPDVGRDSPIGLSKIEAEIVEHRAELVHTVDELSERINIKKRATHQWNHAKRTIGNSAAVAKDNFDLALVRAQFALPRPGATIITAMLGVLGCLILIVIVHRRKP</sequence>
<feature type="transmembrane region" description="Helical" evidence="1">
    <location>
        <begin position="82"/>
        <end position="102"/>
    </location>
</feature>
<comment type="caution">
    <text evidence="2">The sequence shown here is derived from an EMBL/GenBank/DDBJ whole genome shotgun (WGS) entry which is preliminary data.</text>
</comment>
<dbReference type="RefSeq" id="WP_210101406.1">
    <property type="nucleotide sequence ID" value="NZ_BAABLK010000079.1"/>
</dbReference>
<dbReference type="EMBL" id="BAABLK010000079">
    <property type="protein sequence ID" value="GAA5228549.1"/>
    <property type="molecule type" value="Genomic_DNA"/>
</dbReference>
<reference evidence="3" key="1">
    <citation type="journal article" date="2019" name="Int. J. Syst. Evol. Microbiol.">
        <title>The Global Catalogue of Microorganisms (GCM) 10K type strain sequencing project: providing services to taxonomists for standard genome sequencing and annotation.</title>
        <authorList>
            <consortium name="The Broad Institute Genomics Platform"/>
            <consortium name="The Broad Institute Genome Sequencing Center for Infectious Disease"/>
            <person name="Wu L."/>
            <person name="Ma J."/>
        </authorList>
    </citation>
    <scope>NUCLEOTIDE SEQUENCE [LARGE SCALE GENOMIC DNA]</scope>
    <source>
        <strain evidence="3">JCM 18952</strain>
    </source>
</reference>
<dbReference type="InterPro" id="IPR022062">
    <property type="entry name" value="DUF3618"/>
</dbReference>